<evidence type="ECO:0000313" key="4">
    <source>
        <dbReference type="EMBL" id="QDP82070.1"/>
    </source>
</evidence>
<protein>
    <submittedName>
        <fullName evidence="4 5">MCE family protein</fullName>
    </submittedName>
</protein>
<dbReference type="KEGG" id="nod:FOH10_28415"/>
<keyword evidence="1" id="KW-0472">Membrane</keyword>
<dbReference type="InterPro" id="IPR003399">
    <property type="entry name" value="Mce/MlaD"/>
</dbReference>
<sequence>MGTQTRKPQSRFEEPWVIRLCGLGMVLGVVAVVTLCLVMFAGGFENTVKVSVESPRSGLVLDPDAKVKIRGVEIGKVSGVHNTADGARIDLELDPEQLRMVPANAVVDIRSTTVFGAKYINFVAPQNASKESLQPGAVVRASSVTVEFNTLFQHLNDVLAKIEPEKLNATLQAVGSALQGRGEKINQLLVDSEAFLRDINPSLPTLQEDLRKTTQVTGLYADTVPDLLRTTDNLVVTGGTLAERAGDLDLVLTNIIGLADTATPILNETESPLVEALRLLHPATDTLYEYRTAVSCVVNGLGPLMPLYGEIFGGRYPAVSMNASLMPAGEPYKYPEDLPKVNATGGPHCEDVTGWETGDKANYLVTDTSQGHVWQPPTQPSLNEGTVFELLFAGLPGVR</sequence>
<organism evidence="5 6">
    <name type="scientific">Nocardia otitidiscaviarum</name>
    <dbReference type="NCBI Taxonomy" id="1823"/>
    <lineage>
        <taxon>Bacteria</taxon>
        <taxon>Bacillati</taxon>
        <taxon>Actinomycetota</taxon>
        <taxon>Actinomycetes</taxon>
        <taxon>Mycobacteriales</taxon>
        <taxon>Nocardiaceae</taxon>
        <taxon>Nocardia</taxon>
    </lineage>
</organism>
<dbReference type="EMBL" id="UGRY01000002">
    <property type="protein sequence ID" value="SUA75901.1"/>
    <property type="molecule type" value="Genomic_DNA"/>
</dbReference>
<gene>
    <name evidence="4" type="ORF">FOH10_28415</name>
    <name evidence="5" type="ORF">NCTC1934_02291</name>
</gene>
<dbReference type="PANTHER" id="PTHR33371">
    <property type="entry name" value="INTERMEMBRANE PHOSPHOLIPID TRANSPORT SYSTEM BINDING PROTEIN MLAD-RELATED"/>
    <property type="match status" value="1"/>
</dbReference>
<dbReference type="Pfam" id="PF02470">
    <property type="entry name" value="MlaD"/>
    <property type="match status" value="1"/>
</dbReference>
<feature type="domain" description="Mammalian cell entry C-terminal" evidence="3">
    <location>
        <begin position="129"/>
        <end position="347"/>
    </location>
</feature>
<dbReference type="Pfam" id="PF11887">
    <property type="entry name" value="Mce4_CUP1"/>
    <property type="match status" value="1"/>
</dbReference>
<accession>A0A378YHC5</accession>
<dbReference type="Proteomes" id="UP000317039">
    <property type="component" value="Chromosome"/>
</dbReference>
<keyword evidence="1" id="KW-1133">Transmembrane helix</keyword>
<dbReference type="GO" id="GO:0051701">
    <property type="term" value="P:biological process involved in interaction with host"/>
    <property type="evidence" value="ECO:0007669"/>
    <property type="project" value="TreeGrafter"/>
</dbReference>
<evidence type="ECO:0000313" key="6">
    <source>
        <dbReference type="Proteomes" id="UP000255467"/>
    </source>
</evidence>
<keyword evidence="6" id="KW-1185">Reference proteome</keyword>
<keyword evidence="1" id="KW-0812">Transmembrane</keyword>
<evidence type="ECO:0000256" key="1">
    <source>
        <dbReference type="SAM" id="Phobius"/>
    </source>
</evidence>
<dbReference type="EMBL" id="CP041695">
    <property type="protein sequence ID" value="QDP82070.1"/>
    <property type="molecule type" value="Genomic_DNA"/>
</dbReference>
<dbReference type="GO" id="GO:0005576">
    <property type="term" value="C:extracellular region"/>
    <property type="evidence" value="ECO:0007669"/>
    <property type="project" value="TreeGrafter"/>
</dbReference>
<dbReference type="Proteomes" id="UP000255467">
    <property type="component" value="Unassembled WGS sequence"/>
</dbReference>
<dbReference type="InterPro" id="IPR005693">
    <property type="entry name" value="Mce"/>
</dbReference>
<feature type="domain" description="Mce/MlaD" evidence="2">
    <location>
        <begin position="47"/>
        <end position="123"/>
    </location>
</feature>
<evidence type="ECO:0000259" key="2">
    <source>
        <dbReference type="Pfam" id="PF02470"/>
    </source>
</evidence>
<evidence type="ECO:0000313" key="7">
    <source>
        <dbReference type="Proteomes" id="UP000317039"/>
    </source>
</evidence>
<dbReference type="OrthoDB" id="3460188at2"/>
<name>A0A378YHC5_9NOCA</name>
<dbReference type="NCBIfam" id="TIGR00996">
    <property type="entry name" value="Mtu_fam_mce"/>
    <property type="match status" value="1"/>
</dbReference>
<dbReference type="InterPro" id="IPR024516">
    <property type="entry name" value="Mce_C"/>
</dbReference>
<dbReference type="AlphaFoldDB" id="A0A378YHC5"/>
<proteinExistence type="predicted"/>
<dbReference type="PANTHER" id="PTHR33371:SF19">
    <property type="entry name" value="MCE-FAMILY PROTEIN MCE4A"/>
    <property type="match status" value="1"/>
</dbReference>
<reference evidence="4 7" key="2">
    <citation type="submission" date="2019-07" db="EMBL/GenBank/DDBJ databases">
        <title>Complete Genome Sequence and Methylome Analysis of Nocardia otitidis-caviarum NEB252.</title>
        <authorList>
            <person name="Fomenkov A."/>
            <person name="Anton B.P."/>
            <person name="Vincze T."/>
            <person name="Roberts R.J."/>
        </authorList>
    </citation>
    <scope>NUCLEOTIDE SEQUENCE [LARGE SCALE GENOMIC DNA]</scope>
    <source>
        <strain evidence="4 7">NEB252</strain>
    </source>
</reference>
<dbReference type="RefSeq" id="WP_051036776.1">
    <property type="nucleotide sequence ID" value="NZ_JADLPU010000002.1"/>
</dbReference>
<evidence type="ECO:0000313" key="5">
    <source>
        <dbReference type="EMBL" id="SUA75901.1"/>
    </source>
</evidence>
<reference evidence="5 6" key="1">
    <citation type="submission" date="2018-06" db="EMBL/GenBank/DDBJ databases">
        <authorList>
            <consortium name="Pathogen Informatics"/>
            <person name="Doyle S."/>
        </authorList>
    </citation>
    <scope>NUCLEOTIDE SEQUENCE [LARGE SCALE GENOMIC DNA]</scope>
    <source>
        <strain evidence="5 6">NCTC1934</strain>
    </source>
</reference>
<dbReference type="InterPro" id="IPR052336">
    <property type="entry name" value="MlaD_Phospholipid_Transporter"/>
</dbReference>
<dbReference type="STRING" id="1406858.GCA_000710895_06176"/>
<feature type="transmembrane region" description="Helical" evidence="1">
    <location>
        <begin position="20"/>
        <end position="44"/>
    </location>
</feature>
<evidence type="ECO:0000259" key="3">
    <source>
        <dbReference type="Pfam" id="PF11887"/>
    </source>
</evidence>